<dbReference type="SUPFAM" id="SSF50249">
    <property type="entry name" value="Nucleic acid-binding proteins"/>
    <property type="match status" value="1"/>
</dbReference>
<gene>
    <name evidence="3" type="ORF">PGLA2088_LOCUS35645</name>
</gene>
<dbReference type="CDD" id="cd04458">
    <property type="entry name" value="CSP_CDS"/>
    <property type="match status" value="1"/>
</dbReference>
<feature type="domain" description="CSD" evidence="2">
    <location>
        <begin position="1"/>
        <end position="70"/>
    </location>
</feature>
<protein>
    <recommendedName>
        <fullName evidence="2">CSD domain-containing protein</fullName>
    </recommendedName>
</protein>
<dbReference type="EMBL" id="CAJNNW010031898">
    <property type="protein sequence ID" value="CAE8709818.1"/>
    <property type="molecule type" value="Genomic_DNA"/>
</dbReference>
<evidence type="ECO:0000313" key="4">
    <source>
        <dbReference type="Proteomes" id="UP000626109"/>
    </source>
</evidence>
<comment type="caution">
    <text evidence="3">The sequence shown here is derived from an EMBL/GenBank/DDBJ whole genome shotgun (WGS) entry which is preliminary data.</text>
</comment>
<sequence>GSVKSFNGAKGFGFVDCGTGTDVFVHIKDCTDGAQPAAGDVLRFDLEPSTSKQGQMPYAPGAVQAAASADSFTGHPAHRHRA</sequence>
<dbReference type="Gene3D" id="2.40.50.140">
    <property type="entry name" value="Nucleic acid-binding proteins"/>
    <property type="match status" value="1"/>
</dbReference>
<evidence type="ECO:0000259" key="2">
    <source>
        <dbReference type="PROSITE" id="PS51857"/>
    </source>
</evidence>
<dbReference type="AlphaFoldDB" id="A0A813KT30"/>
<dbReference type="InterPro" id="IPR012340">
    <property type="entry name" value="NA-bd_OB-fold"/>
</dbReference>
<reference evidence="3" key="1">
    <citation type="submission" date="2021-02" db="EMBL/GenBank/DDBJ databases">
        <authorList>
            <person name="Dougan E. K."/>
            <person name="Rhodes N."/>
            <person name="Thang M."/>
            <person name="Chan C."/>
        </authorList>
    </citation>
    <scope>NUCLEOTIDE SEQUENCE</scope>
</reference>
<accession>A0A813KT30</accession>
<organism evidence="3 4">
    <name type="scientific">Polarella glacialis</name>
    <name type="common">Dinoflagellate</name>
    <dbReference type="NCBI Taxonomy" id="89957"/>
    <lineage>
        <taxon>Eukaryota</taxon>
        <taxon>Sar</taxon>
        <taxon>Alveolata</taxon>
        <taxon>Dinophyceae</taxon>
        <taxon>Suessiales</taxon>
        <taxon>Suessiaceae</taxon>
        <taxon>Polarella</taxon>
    </lineage>
</organism>
<feature type="region of interest" description="Disordered" evidence="1">
    <location>
        <begin position="48"/>
        <end position="82"/>
    </location>
</feature>
<proteinExistence type="predicted"/>
<evidence type="ECO:0000256" key="1">
    <source>
        <dbReference type="SAM" id="MobiDB-lite"/>
    </source>
</evidence>
<name>A0A813KT30_POLGL</name>
<evidence type="ECO:0000313" key="3">
    <source>
        <dbReference type="EMBL" id="CAE8709818.1"/>
    </source>
</evidence>
<dbReference type="GO" id="GO:0003676">
    <property type="term" value="F:nucleic acid binding"/>
    <property type="evidence" value="ECO:0007669"/>
    <property type="project" value="InterPro"/>
</dbReference>
<dbReference type="InterPro" id="IPR002059">
    <property type="entry name" value="CSP_DNA-bd"/>
</dbReference>
<dbReference type="PROSITE" id="PS51857">
    <property type="entry name" value="CSD_2"/>
    <property type="match status" value="1"/>
</dbReference>
<dbReference type="Pfam" id="PF00313">
    <property type="entry name" value="CSD"/>
    <property type="match status" value="1"/>
</dbReference>
<dbReference type="Proteomes" id="UP000626109">
    <property type="component" value="Unassembled WGS sequence"/>
</dbReference>
<feature type="non-terminal residue" evidence="3">
    <location>
        <position position="82"/>
    </location>
</feature>